<evidence type="ECO:0000259" key="1">
    <source>
        <dbReference type="Pfam" id="PF12146"/>
    </source>
</evidence>
<evidence type="ECO:0000313" key="2">
    <source>
        <dbReference type="EMBL" id="MRX74178.1"/>
    </source>
</evidence>
<proteinExistence type="predicted"/>
<reference evidence="2 3" key="1">
    <citation type="submission" date="2019-11" db="EMBL/GenBank/DDBJ databases">
        <title>Bacillus lacus genome.</title>
        <authorList>
            <person name="Allen C.J."/>
            <person name="Newman J.D."/>
        </authorList>
    </citation>
    <scope>NUCLEOTIDE SEQUENCE [LARGE SCALE GENOMIC DNA]</scope>
    <source>
        <strain evidence="2 3">KCTC 33946</strain>
    </source>
</reference>
<dbReference type="GO" id="GO:0016787">
    <property type="term" value="F:hydrolase activity"/>
    <property type="evidence" value="ECO:0007669"/>
    <property type="project" value="UniProtKB-KW"/>
</dbReference>
<keyword evidence="3" id="KW-1185">Reference proteome</keyword>
<organism evidence="2 3">
    <name type="scientific">Metabacillus lacus</name>
    <dbReference type="NCBI Taxonomy" id="1983721"/>
    <lineage>
        <taxon>Bacteria</taxon>
        <taxon>Bacillati</taxon>
        <taxon>Bacillota</taxon>
        <taxon>Bacilli</taxon>
        <taxon>Bacillales</taxon>
        <taxon>Bacillaceae</taxon>
        <taxon>Metabacillus</taxon>
    </lineage>
</organism>
<dbReference type="InterPro" id="IPR022742">
    <property type="entry name" value="Hydrolase_4"/>
</dbReference>
<accession>A0A7X2J2B1</accession>
<dbReference type="EMBL" id="WKKI01000066">
    <property type="protein sequence ID" value="MRX74178.1"/>
    <property type="molecule type" value="Genomic_DNA"/>
</dbReference>
<dbReference type="Gene3D" id="3.40.50.1820">
    <property type="entry name" value="alpha/beta hydrolase"/>
    <property type="match status" value="1"/>
</dbReference>
<dbReference type="PANTHER" id="PTHR11614">
    <property type="entry name" value="PHOSPHOLIPASE-RELATED"/>
    <property type="match status" value="1"/>
</dbReference>
<name>A0A7X2J2B1_9BACI</name>
<dbReference type="InterPro" id="IPR051044">
    <property type="entry name" value="MAG_DAG_Lipase"/>
</dbReference>
<keyword evidence="2" id="KW-0378">Hydrolase</keyword>
<sequence>MLTESTFTIERNKFNIRGRKWIPQKEIIAAVQISHGMAEHIGRYSRFAQQLAKEGFAVYGNDHRGHGSVIDKENIRGYFSKEDGFENVTDDLFAVTKLIQQEHPRQPVFLLGHSMGSFLARRYIQKYGDELAGVILSGTSGNPGLLGAAGIMISRFESKRLGEKTPSSRMNTLTFGSYNKKFRRHARTEFDWLTRDEDEVDRYLNDPDCGGIFTSGFFEDLLYGLKTINLKSNLEQMPKNLPVLLISGEEDPVGNFGKGVKQAYRSYVQAGMKDVELKLYPGARHELLNEVNKEEIDQDILSWILKRI</sequence>
<protein>
    <submittedName>
        <fullName evidence="2">Alpha/beta fold hydrolase</fullName>
    </submittedName>
</protein>
<dbReference type="OrthoDB" id="9806902at2"/>
<dbReference type="RefSeq" id="WP_154309630.1">
    <property type="nucleotide sequence ID" value="NZ_WKKI01000066.1"/>
</dbReference>
<comment type="caution">
    <text evidence="2">The sequence shown here is derived from an EMBL/GenBank/DDBJ whole genome shotgun (WGS) entry which is preliminary data.</text>
</comment>
<dbReference type="Proteomes" id="UP000448867">
    <property type="component" value="Unassembled WGS sequence"/>
</dbReference>
<dbReference type="InterPro" id="IPR029058">
    <property type="entry name" value="AB_hydrolase_fold"/>
</dbReference>
<evidence type="ECO:0000313" key="3">
    <source>
        <dbReference type="Proteomes" id="UP000448867"/>
    </source>
</evidence>
<dbReference type="Pfam" id="PF12146">
    <property type="entry name" value="Hydrolase_4"/>
    <property type="match status" value="1"/>
</dbReference>
<dbReference type="SUPFAM" id="SSF53474">
    <property type="entry name" value="alpha/beta-Hydrolases"/>
    <property type="match status" value="1"/>
</dbReference>
<feature type="domain" description="Serine aminopeptidase S33" evidence="1">
    <location>
        <begin position="28"/>
        <end position="291"/>
    </location>
</feature>
<gene>
    <name evidence="2" type="ORF">GJU40_18820</name>
</gene>
<dbReference type="AlphaFoldDB" id="A0A7X2J2B1"/>